<dbReference type="GO" id="GO:0003729">
    <property type="term" value="F:mRNA binding"/>
    <property type="evidence" value="ECO:0000318"/>
    <property type="project" value="GO_Central"/>
</dbReference>
<evidence type="ECO:0000256" key="1">
    <source>
        <dbReference type="ARBA" id="ARBA00022737"/>
    </source>
</evidence>
<dbReference type="GO" id="GO:0005737">
    <property type="term" value="C:cytoplasm"/>
    <property type="evidence" value="ECO:0000318"/>
    <property type="project" value="GO_Central"/>
</dbReference>
<reference evidence="6" key="2">
    <citation type="submission" date="2025-08" db="UniProtKB">
        <authorList>
            <consortium name="RefSeq"/>
        </authorList>
    </citation>
    <scope>IDENTIFICATION</scope>
    <source>
        <tissue evidence="6">Leaf</tissue>
    </source>
</reference>
<sequence length="628" mass="67001">MAVIQLPTLPSPPSARTLMSSDTYSPLFPSPASAATASDRAKTPPPPSFVPVGHSSLRMLCHESLIGGFIGKSGCSIKHLQRDTGSRIRVEDSLQLGCEDRVIVIVAPNVPFKKMKLRKAYDEVEFEVSAVQEAALRVFERVLEVSGEGNTEALCRLLVDAGEAGSVIGKGGKNVTKIRRESGVRIRVLSGGELPSGVSYPDQVVEIEGGVLAVKKGLLGVCGRLQDCLQGEKWSIKENRPLESTSQSSANDFCADLPLDQMSLSVTTTSYSPAVVGRLSSFEADGRPTSVSKLQKQEVVFRILCSNDRIGGVIGRGGSIVHALQEESGACINVGSLVANCNDRLVTISSVEDVDSRYSPAERALVLVHSRSIEAGAERGFEAGLNKRSSVSARLVVPSSQVGCLLGKGGFIISEIRKATATSIHIHNGDQVPNCVAQGDEVVEISGQFADTQDALYHVTGRLRKNIFTSVHGRVRDETTVGLRQSSGAYRSIGGQATFRQGLGPTRPQMSHYSPSAGLRKSETAGVNPMNFETIDRCLASDNGGVELSRIQRPAIVTNTTVEILVSESSISSVYGKNLCNLTRIRQISGAKVTVHEAVPGMEKRTIVISGTPDETQAAQSLIHAFIQ</sequence>
<dbReference type="GO" id="GO:0005634">
    <property type="term" value="C:nucleus"/>
    <property type="evidence" value="ECO:0000318"/>
    <property type="project" value="GO_Central"/>
</dbReference>
<evidence type="ECO:0000313" key="6">
    <source>
        <dbReference type="RefSeq" id="XP_021862504.2"/>
    </source>
</evidence>
<protein>
    <submittedName>
        <fullName evidence="6">KH domain-containing protein HEN4</fullName>
    </submittedName>
</protein>
<dbReference type="PANTHER" id="PTHR10288">
    <property type="entry name" value="KH DOMAIN CONTAINING RNA BINDING PROTEIN"/>
    <property type="match status" value="1"/>
</dbReference>
<dbReference type="SMART" id="SM00322">
    <property type="entry name" value="KH"/>
    <property type="match status" value="5"/>
</dbReference>
<dbReference type="Gene3D" id="3.30.310.210">
    <property type="match status" value="1"/>
</dbReference>
<dbReference type="Pfam" id="PF00013">
    <property type="entry name" value="KH_1"/>
    <property type="match status" value="5"/>
</dbReference>
<keyword evidence="5" id="KW-1185">Reference proteome</keyword>
<gene>
    <name evidence="6" type="primary">LOC110801446</name>
</gene>
<proteinExistence type="predicted"/>
<dbReference type="InterPro" id="IPR036612">
    <property type="entry name" value="KH_dom_type_1_sf"/>
</dbReference>
<name>A0A9R0J9S0_SPIOL</name>
<dbReference type="SUPFAM" id="SSF54791">
    <property type="entry name" value="Eukaryotic type KH-domain (KH-domain type I)"/>
    <property type="match status" value="5"/>
</dbReference>
<evidence type="ECO:0000313" key="5">
    <source>
        <dbReference type="Proteomes" id="UP000813463"/>
    </source>
</evidence>
<evidence type="ECO:0000256" key="2">
    <source>
        <dbReference type="PROSITE-ProRule" id="PRU00117"/>
    </source>
</evidence>
<organism evidence="5 6">
    <name type="scientific">Spinacia oleracea</name>
    <name type="common">Spinach</name>
    <dbReference type="NCBI Taxonomy" id="3562"/>
    <lineage>
        <taxon>Eukaryota</taxon>
        <taxon>Viridiplantae</taxon>
        <taxon>Streptophyta</taxon>
        <taxon>Embryophyta</taxon>
        <taxon>Tracheophyta</taxon>
        <taxon>Spermatophyta</taxon>
        <taxon>Magnoliopsida</taxon>
        <taxon>eudicotyledons</taxon>
        <taxon>Gunneridae</taxon>
        <taxon>Pentapetalae</taxon>
        <taxon>Caryophyllales</taxon>
        <taxon>Chenopodiaceae</taxon>
        <taxon>Chenopodioideae</taxon>
        <taxon>Anserineae</taxon>
        <taxon>Spinacia</taxon>
    </lineage>
</organism>
<feature type="region of interest" description="Disordered" evidence="3">
    <location>
        <begin position="1"/>
        <end position="22"/>
    </location>
</feature>
<dbReference type="KEGG" id="soe:110801446"/>
<feature type="region of interest" description="Disordered" evidence="3">
    <location>
        <begin position="500"/>
        <end position="521"/>
    </location>
</feature>
<dbReference type="RefSeq" id="XP_021862504.2">
    <property type="nucleotide sequence ID" value="XM_022006812.2"/>
</dbReference>
<feature type="domain" description="K Homology" evidence="4">
    <location>
        <begin position="151"/>
        <end position="226"/>
    </location>
</feature>
<evidence type="ECO:0000256" key="3">
    <source>
        <dbReference type="SAM" id="MobiDB-lite"/>
    </source>
</evidence>
<evidence type="ECO:0000259" key="4">
    <source>
        <dbReference type="SMART" id="SM00322"/>
    </source>
</evidence>
<feature type="domain" description="K Homology" evidence="4">
    <location>
        <begin position="389"/>
        <end position="464"/>
    </location>
</feature>
<dbReference type="PROSITE" id="PS50084">
    <property type="entry name" value="KH_TYPE_1"/>
    <property type="match status" value="5"/>
</dbReference>
<dbReference type="GeneID" id="110801446"/>
<reference evidence="5" key="1">
    <citation type="journal article" date="2021" name="Nat. Commun.">
        <title>Genomic analyses provide insights into spinach domestication and the genetic basis of agronomic traits.</title>
        <authorList>
            <person name="Cai X."/>
            <person name="Sun X."/>
            <person name="Xu C."/>
            <person name="Sun H."/>
            <person name="Wang X."/>
            <person name="Ge C."/>
            <person name="Zhang Z."/>
            <person name="Wang Q."/>
            <person name="Fei Z."/>
            <person name="Jiao C."/>
            <person name="Wang Q."/>
        </authorList>
    </citation>
    <scope>NUCLEOTIDE SEQUENCE [LARGE SCALE GENOMIC DNA]</scope>
    <source>
        <strain evidence="5">cv. Varoflay</strain>
    </source>
</reference>
<dbReference type="Proteomes" id="UP000813463">
    <property type="component" value="Chromosome 4"/>
</dbReference>
<dbReference type="Gene3D" id="3.30.1370.10">
    <property type="entry name" value="K Homology domain, type 1"/>
    <property type="match status" value="3"/>
</dbReference>
<keyword evidence="1" id="KW-0677">Repeat</keyword>
<dbReference type="CDD" id="cd22460">
    <property type="entry name" value="KH-I_PEPPER_rpt2_like"/>
    <property type="match status" value="2"/>
</dbReference>
<feature type="domain" description="K Homology" evidence="4">
    <location>
        <begin position="558"/>
        <end position="628"/>
    </location>
</feature>
<dbReference type="InterPro" id="IPR004088">
    <property type="entry name" value="KH_dom_type_1"/>
</dbReference>
<keyword evidence="2" id="KW-0694">RNA-binding</keyword>
<accession>A0A9R0J9S0</accession>
<dbReference type="AlphaFoldDB" id="A0A9R0J9S0"/>
<feature type="domain" description="K Homology" evidence="4">
    <location>
        <begin position="297"/>
        <end position="373"/>
    </location>
</feature>
<feature type="domain" description="K Homology" evidence="4">
    <location>
        <begin position="53"/>
        <end position="129"/>
    </location>
</feature>
<dbReference type="InterPro" id="IPR004087">
    <property type="entry name" value="KH_dom"/>
</dbReference>